<keyword evidence="3" id="KW-0547">Nucleotide-binding</keyword>
<feature type="domain" description="Methionyl/Valyl/Leucyl/Isoleucyl-tRNA synthetase anticodon-binding" evidence="10">
    <location>
        <begin position="81"/>
        <end position="228"/>
    </location>
</feature>
<dbReference type="Pfam" id="PF08264">
    <property type="entry name" value="Anticodon_1"/>
    <property type="match status" value="1"/>
</dbReference>
<dbReference type="GO" id="GO:0006438">
    <property type="term" value="P:valyl-tRNA aminoacylation"/>
    <property type="evidence" value="ECO:0007669"/>
    <property type="project" value="InterPro"/>
</dbReference>
<dbReference type="EC" id="6.1.1.9" evidence="1"/>
<name>X1F127_9ZZZZ</name>
<sequence length="301" mass="35121">MGNVVDPVDIIKKNGADVLRFTLTSLTTPGRNLILGDEKIEGVRNFANKLWNASKFVISNLSESGNIDNINIDQLSLGLWDKWILSRLNRVVKGVEKNLRKYNFSFASKLLNNFLWNDYCDWYIESAKVRIYFSKNNDDKKNALFILWYVLERYLKLLHPFMPFITEQIWQNIPHKGKSIMVESFPEFEPAWVNQDIEDEIKILFEIISEIRKIRSELKISPASRVKVNLLAGEDGCKDVLEKNREYICRLAKTSEVEFKDCTSQKGYIKTTIGNIDIFIYILDLVDIELEIKRIKIKLEE</sequence>
<dbReference type="InterPro" id="IPR009080">
    <property type="entry name" value="tRNAsynth_Ia_anticodon-bd"/>
</dbReference>
<evidence type="ECO:0000256" key="5">
    <source>
        <dbReference type="ARBA" id="ARBA00022917"/>
    </source>
</evidence>
<comment type="caution">
    <text evidence="11">The sequence shown here is derived from an EMBL/GenBank/DDBJ whole genome shotgun (WGS) entry which is preliminary data.</text>
</comment>
<dbReference type="Gene3D" id="1.10.730.10">
    <property type="entry name" value="Isoleucyl-tRNA Synthetase, Domain 1"/>
    <property type="match status" value="1"/>
</dbReference>
<dbReference type="GO" id="GO:0005829">
    <property type="term" value="C:cytosol"/>
    <property type="evidence" value="ECO:0007669"/>
    <property type="project" value="TreeGrafter"/>
</dbReference>
<dbReference type="CDD" id="cd07962">
    <property type="entry name" value="Anticodon_Ia_Val"/>
    <property type="match status" value="1"/>
</dbReference>
<proteinExistence type="predicted"/>
<organism evidence="11">
    <name type="scientific">marine sediment metagenome</name>
    <dbReference type="NCBI Taxonomy" id="412755"/>
    <lineage>
        <taxon>unclassified sequences</taxon>
        <taxon>metagenomes</taxon>
        <taxon>ecological metagenomes</taxon>
    </lineage>
</organism>
<dbReference type="PANTHER" id="PTHR11946:SF93">
    <property type="entry name" value="VALINE--TRNA LIGASE, CHLOROPLASTIC_MITOCHONDRIAL 2"/>
    <property type="match status" value="1"/>
</dbReference>
<comment type="catalytic activity">
    <reaction evidence="9">
        <text>tRNA(Val) + L-valine + ATP = L-valyl-tRNA(Val) + AMP + diphosphate</text>
        <dbReference type="Rhea" id="RHEA:10704"/>
        <dbReference type="Rhea" id="RHEA-COMP:9672"/>
        <dbReference type="Rhea" id="RHEA-COMP:9708"/>
        <dbReference type="ChEBI" id="CHEBI:30616"/>
        <dbReference type="ChEBI" id="CHEBI:33019"/>
        <dbReference type="ChEBI" id="CHEBI:57762"/>
        <dbReference type="ChEBI" id="CHEBI:78442"/>
        <dbReference type="ChEBI" id="CHEBI:78537"/>
        <dbReference type="ChEBI" id="CHEBI:456215"/>
        <dbReference type="EC" id="6.1.1.9"/>
    </reaction>
</comment>
<keyword evidence="7" id="KW-0030">Aminoacyl-tRNA synthetase</keyword>
<evidence type="ECO:0000259" key="10">
    <source>
        <dbReference type="Pfam" id="PF08264"/>
    </source>
</evidence>
<dbReference type="GO" id="GO:0005524">
    <property type="term" value="F:ATP binding"/>
    <property type="evidence" value="ECO:0007669"/>
    <property type="project" value="UniProtKB-KW"/>
</dbReference>
<keyword evidence="2" id="KW-0436">Ligase</keyword>
<evidence type="ECO:0000256" key="1">
    <source>
        <dbReference type="ARBA" id="ARBA00013169"/>
    </source>
</evidence>
<dbReference type="InterPro" id="IPR002303">
    <property type="entry name" value="Valyl-tRNA_ligase"/>
</dbReference>
<keyword evidence="5" id="KW-0648">Protein biosynthesis</keyword>
<keyword evidence="6" id="KW-0175">Coiled coil</keyword>
<protein>
    <recommendedName>
        <fullName evidence="1">valine--tRNA ligase</fullName>
        <ecNumber evidence="1">6.1.1.9</ecNumber>
    </recommendedName>
    <alternativeName>
        <fullName evidence="8">Valyl-tRNA synthetase</fullName>
    </alternativeName>
</protein>
<evidence type="ECO:0000256" key="4">
    <source>
        <dbReference type="ARBA" id="ARBA00022840"/>
    </source>
</evidence>
<evidence type="ECO:0000256" key="8">
    <source>
        <dbReference type="ARBA" id="ARBA00029936"/>
    </source>
</evidence>
<dbReference type="SUPFAM" id="SSF47323">
    <property type="entry name" value="Anticodon-binding domain of a subclass of class I aminoacyl-tRNA synthetases"/>
    <property type="match status" value="1"/>
</dbReference>
<evidence type="ECO:0000256" key="7">
    <source>
        <dbReference type="ARBA" id="ARBA00023146"/>
    </source>
</evidence>
<gene>
    <name evidence="11" type="ORF">S03H2_04915</name>
</gene>
<dbReference type="EMBL" id="BARU01002000">
    <property type="protein sequence ID" value="GAH23084.1"/>
    <property type="molecule type" value="Genomic_DNA"/>
</dbReference>
<dbReference type="FunFam" id="1.10.730.10:FF:000014">
    <property type="entry name" value="Valine--tRNA ligase"/>
    <property type="match status" value="1"/>
</dbReference>
<keyword evidence="4" id="KW-0067">ATP-binding</keyword>
<accession>X1F127</accession>
<dbReference type="PANTHER" id="PTHR11946">
    <property type="entry name" value="VALYL-TRNA SYNTHETASES"/>
    <property type="match status" value="1"/>
</dbReference>
<dbReference type="InterPro" id="IPR033705">
    <property type="entry name" value="Anticodon_Ia_Val"/>
</dbReference>
<evidence type="ECO:0000256" key="6">
    <source>
        <dbReference type="ARBA" id="ARBA00023054"/>
    </source>
</evidence>
<dbReference type="GO" id="GO:0004832">
    <property type="term" value="F:valine-tRNA ligase activity"/>
    <property type="evidence" value="ECO:0007669"/>
    <property type="project" value="UniProtKB-EC"/>
</dbReference>
<evidence type="ECO:0000256" key="3">
    <source>
        <dbReference type="ARBA" id="ARBA00022741"/>
    </source>
</evidence>
<evidence type="ECO:0000256" key="9">
    <source>
        <dbReference type="ARBA" id="ARBA00047552"/>
    </source>
</evidence>
<reference evidence="11" key="1">
    <citation type="journal article" date="2014" name="Front. Microbiol.">
        <title>High frequency of phylogenetically diverse reductive dehalogenase-homologous genes in deep subseafloor sedimentary metagenomes.</title>
        <authorList>
            <person name="Kawai M."/>
            <person name="Futagami T."/>
            <person name="Toyoda A."/>
            <person name="Takaki Y."/>
            <person name="Nishi S."/>
            <person name="Hori S."/>
            <person name="Arai W."/>
            <person name="Tsubouchi T."/>
            <person name="Morono Y."/>
            <person name="Uchiyama I."/>
            <person name="Ito T."/>
            <person name="Fujiyama A."/>
            <person name="Inagaki F."/>
            <person name="Takami H."/>
        </authorList>
    </citation>
    <scope>NUCLEOTIDE SEQUENCE</scope>
    <source>
        <strain evidence="11">Expedition CK06-06</strain>
    </source>
</reference>
<evidence type="ECO:0000313" key="11">
    <source>
        <dbReference type="EMBL" id="GAH23084.1"/>
    </source>
</evidence>
<dbReference type="SUPFAM" id="SSF52374">
    <property type="entry name" value="Nucleotidylyl transferase"/>
    <property type="match status" value="1"/>
</dbReference>
<dbReference type="AlphaFoldDB" id="X1F127"/>
<evidence type="ECO:0000256" key="2">
    <source>
        <dbReference type="ARBA" id="ARBA00022598"/>
    </source>
</evidence>
<dbReference type="InterPro" id="IPR013155">
    <property type="entry name" value="M/V/L/I-tRNA-synth_anticd-bd"/>
</dbReference>